<proteinExistence type="predicted"/>
<keyword evidence="3" id="KW-0498">Mitosis</keyword>
<dbReference type="GO" id="GO:0031145">
    <property type="term" value="P:anaphase-promoting complex-dependent catabolic process"/>
    <property type="evidence" value="ECO:0007669"/>
    <property type="project" value="InterPro"/>
</dbReference>
<dbReference type="GO" id="GO:0005680">
    <property type="term" value="C:anaphase-promoting complex"/>
    <property type="evidence" value="ECO:0007669"/>
    <property type="project" value="InterPro"/>
</dbReference>
<dbReference type="GO" id="GO:0070979">
    <property type="term" value="P:protein K11-linked ubiquitination"/>
    <property type="evidence" value="ECO:0007669"/>
    <property type="project" value="TreeGrafter"/>
</dbReference>
<accession>A0AAX4K4V6</accession>
<feature type="domain" description="Anaphase-promoting complex subunit 4-like WD40" evidence="7">
    <location>
        <begin position="63"/>
        <end position="130"/>
    </location>
</feature>
<sequence length="815" mass="91404">MIFPDRTSFTPLSTITLPSSHILHPGSCNPSMDLVVLLSPPPSSISNLAANSWKGKGKDIGSKTQVSLWRTGGSKVWEVAVNGKVAGLAWSEDGLILSLLSTSSSVNTIEHLSVHTGEVIRSIPISSDIKMGTTDNVEAGQWINMKWASSSTGWPEIKNGSAIGIIDSLPRVTPVDPPKPLNALPFMRQNTAPPPKPTLHSSLTTFPCLLPSAIPLQPDILSISNHQFLTGTFPFPDNQKQGNALLELSRISDKMVGFLDVILRSLENAEIAFREGEKQTLICREDLETCAQQQAMSTPDVHADLFRFLMTGRSGIAVNEWLGNRLTGRTITKWDQTLDTSFRTIQNLIIESVSPALERLILLLEEMRGWSRTPKYQTKLHIHKKDITKAIDLVLGFAKLVDQMRRDAEHEMKAAAEFMKWLKYEIARAASQDPSSDDLPTPTHDLKLVWSFMINGFVHSTFHNHFPYLLVRPPKDYLPDDFETYSRKPIRSLEEVLKETTSELKLDGKQIFTTPSIMANESLDSTGSESLSMDMSISMIHRNDHEDADGDLTPTGILSDDDDDDEDLRSRISSPDTVEKKDYTSTEEEVKRVIQKEPWVWANTLIRDLENLVKGAIGDIGTQDQHTSSGTLRDSRAIVNGIWECQIHQQDPQQVWLTYTINSVTSISAFILSDPDQNSTCLSIQFFDDEEIVLLLEFENGRYMVTLRYIDLLEGMFELPQEKLWTMQDIINTYGNAFETIPPMPITRSRYLGPTPMIEESDKKGKVEIALNGRKGRRLGCVLFEDGKEVQVWDLDIDEDEDEDEEGEEDGGMED</sequence>
<organism evidence="9 10">
    <name type="scientific">Kwoniella dendrophila CBS 6074</name>
    <dbReference type="NCBI Taxonomy" id="1295534"/>
    <lineage>
        <taxon>Eukaryota</taxon>
        <taxon>Fungi</taxon>
        <taxon>Dikarya</taxon>
        <taxon>Basidiomycota</taxon>
        <taxon>Agaricomycotina</taxon>
        <taxon>Tremellomycetes</taxon>
        <taxon>Tremellales</taxon>
        <taxon>Cryptococcaceae</taxon>
        <taxon>Kwoniella</taxon>
    </lineage>
</organism>
<keyword evidence="10" id="KW-1185">Reference proteome</keyword>
<evidence type="ECO:0000256" key="4">
    <source>
        <dbReference type="ARBA" id="ARBA00022786"/>
    </source>
</evidence>
<dbReference type="Pfam" id="PF12894">
    <property type="entry name" value="ANAPC4_WD40"/>
    <property type="match status" value="1"/>
</dbReference>
<dbReference type="GO" id="GO:0034399">
    <property type="term" value="C:nuclear periphery"/>
    <property type="evidence" value="ECO:0007669"/>
    <property type="project" value="TreeGrafter"/>
</dbReference>
<name>A0AAX4K4V6_9TREE</name>
<evidence type="ECO:0000256" key="1">
    <source>
        <dbReference type="ARBA" id="ARBA00016067"/>
    </source>
</evidence>
<evidence type="ECO:0000313" key="9">
    <source>
        <dbReference type="EMBL" id="WWC91790.1"/>
    </source>
</evidence>
<keyword evidence="4" id="KW-0833">Ubl conjugation pathway</keyword>
<gene>
    <name evidence="9" type="ORF">L201_006737</name>
</gene>
<evidence type="ECO:0000313" key="10">
    <source>
        <dbReference type="Proteomes" id="UP001355207"/>
    </source>
</evidence>
<dbReference type="InterPro" id="IPR024789">
    <property type="entry name" value="APC4"/>
</dbReference>
<protein>
    <recommendedName>
        <fullName evidence="1">Anaphase-promoting complex subunit 4</fullName>
    </recommendedName>
</protein>
<evidence type="ECO:0000259" key="8">
    <source>
        <dbReference type="Pfam" id="PF12896"/>
    </source>
</evidence>
<dbReference type="InterPro" id="IPR024790">
    <property type="entry name" value="APC4_long_dom"/>
</dbReference>
<evidence type="ECO:0000256" key="6">
    <source>
        <dbReference type="SAM" id="MobiDB-lite"/>
    </source>
</evidence>
<dbReference type="InterPro" id="IPR024977">
    <property type="entry name" value="Apc4-like_WD40_dom"/>
</dbReference>
<feature type="region of interest" description="Disordered" evidence="6">
    <location>
        <begin position="795"/>
        <end position="815"/>
    </location>
</feature>
<evidence type="ECO:0000256" key="2">
    <source>
        <dbReference type="ARBA" id="ARBA00022618"/>
    </source>
</evidence>
<dbReference type="RefSeq" id="XP_066078552.1">
    <property type="nucleotide sequence ID" value="XM_066222455.1"/>
</dbReference>
<dbReference type="AlphaFoldDB" id="A0AAX4K4V6"/>
<dbReference type="EMBL" id="CP144106">
    <property type="protein sequence ID" value="WWC91790.1"/>
    <property type="molecule type" value="Genomic_DNA"/>
</dbReference>
<dbReference type="GO" id="GO:0051301">
    <property type="term" value="P:cell division"/>
    <property type="evidence" value="ECO:0007669"/>
    <property type="project" value="UniProtKB-KW"/>
</dbReference>
<feature type="region of interest" description="Disordered" evidence="6">
    <location>
        <begin position="544"/>
        <end position="584"/>
    </location>
</feature>
<dbReference type="PANTHER" id="PTHR13260:SF0">
    <property type="entry name" value="ANAPHASE-PROMOTING COMPLEX SUBUNIT 4"/>
    <property type="match status" value="1"/>
</dbReference>
<evidence type="ECO:0000256" key="5">
    <source>
        <dbReference type="ARBA" id="ARBA00023306"/>
    </source>
</evidence>
<dbReference type="GeneID" id="91097406"/>
<feature type="domain" description="Anaphase-promoting complex subunit 4 long" evidence="8">
    <location>
        <begin position="238"/>
        <end position="431"/>
    </location>
</feature>
<dbReference type="PANTHER" id="PTHR13260">
    <property type="entry name" value="ANAPHASE PROMOTING COMPLEX SUBUNIT 4 APC4"/>
    <property type="match status" value="1"/>
</dbReference>
<reference evidence="9 10" key="1">
    <citation type="submission" date="2024-01" db="EMBL/GenBank/DDBJ databases">
        <title>Comparative genomics of Cryptococcus and Kwoniella reveals pathogenesis evolution and contrasting modes of karyotype evolution via chromosome fusion or intercentromeric recombination.</title>
        <authorList>
            <person name="Coelho M.A."/>
            <person name="David-Palma M."/>
            <person name="Shea T."/>
            <person name="Bowers K."/>
            <person name="McGinley-Smith S."/>
            <person name="Mohammad A.W."/>
            <person name="Gnirke A."/>
            <person name="Yurkov A.M."/>
            <person name="Nowrousian M."/>
            <person name="Sun S."/>
            <person name="Cuomo C.A."/>
            <person name="Heitman J."/>
        </authorList>
    </citation>
    <scope>NUCLEOTIDE SEQUENCE [LARGE SCALE GENOMIC DNA]</scope>
    <source>
        <strain evidence="9 10">CBS 6074</strain>
    </source>
</reference>
<dbReference type="Proteomes" id="UP001355207">
    <property type="component" value="Chromosome 9"/>
</dbReference>
<dbReference type="Pfam" id="PF12896">
    <property type="entry name" value="ANAPC4"/>
    <property type="match status" value="1"/>
</dbReference>
<keyword evidence="5" id="KW-0131">Cell cycle</keyword>
<evidence type="ECO:0000259" key="7">
    <source>
        <dbReference type="Pfam" id="PF12894"/>
    </source>
</evidence>
<keyword evidence="2" id="KW-0132">Cell division</keyword>
<evidence type="ECO:0000256" key="3">
    <source>
        <dbReference type="ARBA" id="ARBA00022776"/>
    </source>
</evidence>